<feature type="repeat" description="TPR" evidence="1">
    <location>
        <begin position="759"/>
        <end position="792"/>
    </location>
</feature>
<dbReference type="InterPro" id="IPR010982">
    <property type="entry name" value="Lambda_DNA-bd_dom_sf"/>
</dbReference>
<protein>
    <recommendedName>
        <fullName evidence="2">HTH cro/C1-type domain-containing protein</fullName>
    </recommendedName>
</protein>
<gene>
    <name evidence="3" type="ORF">KDA_48450</name>
</gene>
<dbReference type="PROSITE" id="PS50005">
    <property type="entry name" value="TPR"/>
    <property type="match status" value="3"/>
</dbReference>
<name>A0A402BD81_9CHLR</name>
<feature type="domain" description="HTH cro/C1-type" evidence="2">
    <location>
        <begin position="15"/>
        <end position="70"/>
    </location>
</feature>
<dbReference type="PANTHER" id="PTHR47691">
    <property type="entry name" value="REGULATOR-RELATED"/>
    <property type="match status" value="1"/>
</dbReference>
<dbReference type="EMBL" id="BIFT01000002">
    <property type="protein sequence ID" value="GCE29361.1"/>
    <property type="molecule type" value="Genomic_DNA"/>
</dbReference>
<dbReference type="PANTHER" id="PTHR47691:SF3">
    <property type="entry name" value="HTH-TYPE TRANSCRIPTIONAL REGULATOR RV0890C-RELATED"/>
    <property type="match status" value="1"/>
</dbReference>
<dbReference type="SUPFAM" id="SSF52540">
    <property type="entry name" value="P-loop containing nucleoside triphosphate hydrolases"/>
    <property type="match status" value="1"/>
</dbReference>
<evidence type="ECO:0000313" key="3">
    <source>
        <dbReference type="EMBL" id="GCE29361.1"/>
    </source>
</evidence>
<evidence type="ECO:0000313" key="4">
    <source>
        <dbReference type="Proteomes" id="UP000287171"/>
    </source>
</evidence>
<organism evidence="3 4">
    <name type="scientific">Dictyobacter alpinus</name>
    <dbReference type="NCBI Taxonomy" id="2014873"/>
    <lineage>
        <taxon>Bacteria</taxon>
        <taxon>Bacillati</taxon>
        <taxon>Chloroflexota</taxon>
        <taxon>Ktedonobacteria</taxon>
        <taxon>Ktedonobacterales</taxon>
        <taxon>Dictyobacteraceae</taxon>
        <taxon>Dictyobacter</taxon>
    </lineage>
</organism>
<dbReference type="Pfam" id="PF00931">
    <property type="entry name" value="NB-ARC"/>
    <property type="match status" value="1"/>
</dbReference>
<dbReference type="Pfam" id="PF01381">
    <property type="entry name" value="HTH_3"/>
    <property type="match status" value="1"/>
</dbReference>
<dbReference type="PROSITE" id="PS50943">
    <property type="entry name" value="HTH_CROC1"/>
    <property type="match status" value="1"/>
</dbReference>
<keyword evidence="4" id="KW-1185">Reference proteome</keyword>
<dbReference type="InterPro" id="IPR011990">
    <property type="entry name" value="TPR-like_helical_dom_sf"/>
</dbReference>
<dbReference type="Gene3D" id="1.25.40.10">
    <property type="entry name" value="Tetratricopeptide repeat domain"/>
    <property type="match status" value="3"/>
</dbReference>
<dbReference type="Proteomes" id="UP000287171">
    <property type="component" value="Unassembled WGS sequence"/>
</dbReference>
<dbReference type="Pfam" id="PF13181">
    <property type="entry name" value="TPR_8"/>
    <property type="match status" value="1"/>
</dbReference>
<dbReference type="InterPro" id="IPR001387">
    <property type="entry name" value="Cro/C1-type_HTH"/>
</dbReference>
<dbReference type="SMART" id="SM00530">
    <property type="entry name" value="HTH_XRE"/>
    <property type="match status" value="1"/>
</dbReference>
<keyword evidence="1" id="KW-0802">TPR repeat</keyword>
<feature type="repeat" description="TPR" evidence="1">
    <location>
        <begin position="560"/>
        <end position="593"/>
    </location>
</feature>
<dbReference type="GO" id="GO:0003677">
    <property type="term" value="F:DNA binding"/>
    <property type="evidence" value="ECO:0007669"/>
    <property type="project" value="InterPro"/>
</dbReference>
<dbReference type="SUPFAM" id="SSF47413">
    <property type="entry name" value="lambda repressor-like DNA-binding domains"/>
    <property type="match status" value="1"/>
</dbReference>
<evidence type="ECO:0000259" key="2">
    <source>
        <dbReference type="PROSITE" id="PS50943"/>
    </source>
</evidence>
<dbReference type="SMART" id="SM00028">
    <property type="entry name" value="TPR"/>
    <property type="match status" value="8"/>
</dbReference>
<dbReference type="InterPro" id="IPR002182">
    <property type="entry name" value="NB-ARC"/>
</dbReference>
<dbReference type="InterPro" id="IPR041617">
    <property type="entry name" value="TPR_MalT"/>
</dbReference>
<dbReference type="InterPro" id="IPR019734">
    <property type="entry name" value="TPR_rpt"/>
</dbReference>
<feature type="repeat" description="TPR" evidence="1">
    <location>
        <begin position="600"/>
        <end position="633"/>
    </location>
</feature>
<dbReference type="PRINTS" id="PR00364">
    <property type="entry name" value="DISEASERSIST"/>
</dbReference>
<dbReference type="GO" id="GO:0043531">
    <property type="term" value="F:ADP binding"/>
    <property type="evidence" value="ECO:0007669"/>
    <property type="project" value="InterPro"/>
</dbReference>
<proteinExistence type="predicted"/>
<dbReference type="AlphaFoldDB" id="A0A402BD81"/>
<dbReference type="RefSeq" id="WP_126629638.1">
    <property type="nucleotide sequence ID" value="NZ_BIFT01000002.1"/>
</dbReference>
<dbReference type="CDD" id="cd00093">
    <property type="entry name" value="HTH_XRE"/>
    <property type="match status" value="1"/>
</dbReference>
<dbReference type="Gene3D" id="3.40.50.300">
    <property type="entry name" value="P-loop containing nucleotide triphosphate hydrolases"/>
    <property type="match status" value="1"/>
</dbReference>
<dbReference type="InterPro" id="IPR027417">
    <property type="entry name" value="P-loop_NTPase"/>
</dbReference>
<dbReference type="Gene3D" id="1.10.260.40">
    <property type="entry name" value="lambda repressor-like DNA-binding domains"/>
    <property type="match status" value="1"/>
</dbReference>
<evidence type="ECO:0000256" key="1">
    <source>
        <dbReference type="PROSITE-ProRule" id="PRU00339"/>
    </source>
</evidence>
<comment type="caution">
    <text evidence="3">The sequence shown here is derived from an EMBL/GenBank/DDBJ whole genome shotgun (WGS) entry which is preliminary data.</text>
</comment>
<accession>A0A402BD81</accession>
<dbReference type="Pfam" id="PF17874">
    <property type="entry name" value="TPR_MalT"/>
    <property type="match status" value="1"/>
</dbReference>
<reference evidence="4" key="1">
    <citation type="submission" date="2018-12" db="EMBL/GenBank/DDBJ databases">
        <title>Tengunoibacter tsumagoiensis gen. nov., sp. nov., Dictyobacter kobayashii sp. nov., D. alpinus sp. nov., and D. joshuensis sp. nov. and description of Dictyobacteraceae fam. nov. within the order Ktedonobacterales isolated from Tengu-no-mugimeshi.</title>
        <authorList>
            <person name="Wang C.M."/>
            <person name="Zheng Y."/>
            <person name="Sakai Y."/>
            <person name="Toyoda A."/>
            <person name="Minakuchi Y."/>
            <person name="Abe K."/>
            <person name="Yokota A."/>
            <person name="Yabe S."/>
        </authorList>
    </citation>
    <scope>NUCLEOTIDE SEQUENCE [LARGE SCALE GENOMIC DNA]</scope>
    <source>
        <strain evidence="4">Uno16</strain>
    </source>
</reference>
<dbReference type="OrthoDB" id="137340at2"/>
<dbReference type="SUPFAM" id="SSF48452">
    <property type="entry name" value="TPR-like"/>
    <property type="match status" value="2"/>
</dbReference>
<sequence>MPDRKAQSYFPNTLLKQARLERGLSQKQLADMIEAPQTFMVSRWENGVTTPGPVYRGRLCELFGKSCQELGLPELPSLAHPNDPHLSLFDPSIPLHVSAMRKLIGRDTLSHQIKKQLIQEHCPFLALHGLPGAGKTALSVSIACDEEIQEHFAGGILWIGLGQKPQVLTHLSRLGLLLKLHEKERASLRTHTEWLQALRQLIGQRRMLIVIDDVWNLEDAASCMIGGPCCSYLLTTRLPELAVRFAETHVWHIPELSQDEGEELLYSYMPTLIEQETPFIAQLVQAVGGLPLALSLIGSYLLTQTYHQRRSRVQMVLTQLQQAESRFSLEHPQTALIQDSHLPIDKPLSIYSVIHLSETILDTSSRCALAALSLLPAKPDTFAEETALFITSSTLETLDHLVASGLLEVVEGERYQLHQIVSDYANLYLKEPEAKKRITTYFCQAIQTHQNDHAWIEQEMSTMLRALQIALTEELSDAIVQGIFSFTQSLFFQGLYELAQNLLNDIALQIRQTQQTLWITRLLEQQGKNAISLGQYKVAEQLWQEGLSLAEKLQHAFLTSTLLYDLGELYYKQGHYASSEEYLKRNLELAYQTGTSQEISRTLYSLGAVTYQRGEYTAARAYLQEGLTLAQQTGDAKTITFLINIGAVEADQSHFSEADEAWQKALAYARNLGDRRSICVILVNLGTLSIELRKYERAQVYLQEGLELARRIQHREQMCNVLLGLSELALQQNNLTEGETYLQEGLLLAQEVGNPWFVCNFRQGMGELYLKRQEPQAALNTFSQALKEVPDGSRKETAKIYFGLARAYALLSKPQEAREYAYSSLQRFTDIGYYRANEVQLWLDQFIQEDGSMQL</sequence>